<dbReference type="GO" id="GO:0006144">
    <property type="term" value="P:purine nucleobase metabolic process"/>
    <property type="evidence" value="ECO:0007669"/>
    <property type="project" value="TreeGrafter"/>
</dbReference>
<evidence type="ECO:0000256" key="11">
    <source>
        <dbReference type="RuleBase" id="RU368116"/>
    </source>
</evidence>
<dbReference type="GO" id="GO:0004001">
    <property type="term" value="F:adenosine kinase activity"/>
    <property type="evidence" value="ECO:0007669"/>
    <property type="project" value="UniProtKB-UniRule"/>
</dbReference>
<dbReference type="InterPro" id="IPR011611">
    <property type="entry name" value="PfkB_dom"/>
</dbReference>
<dbReference type="EC" id="2.7.1.20" evidence="4 11"/>
<dbReference type="GO" id="GO:0005634">
    <property type="term" value="C:nucleus"/>
    <property type="evidence" value="ECO:0007669"/>
    <property type="project" value="TreeGrafter"/>
</dbReference>
<dbReference type="Gene3D" id="3.40.1190.20">
    <property type="match status" value="2"/>
</dbReference>
<keyword evidence="6 11" id="KW-0660">Purine salvage</keyword>
<protein>
    <recommendedName>
        <fullName evidence="4 11">Adenosine kinase</fullName>
        <shortName evidence="11">AK</shortName>
        <ecNumber evidence="4 11">2.7.1.20</ecNumber>
    </recommendedName>
    <alternativeName>
        <fullName evidence="11">Adenosine 5'-phosphotransferase</fullName>
    </alternativeName>
</protein>
<evidence type="ECO:0000256" key="7">
    <source>
        <dbReference type="ARBA" id="ARBA00022741"/>
    </source>
</evidence>
<dbReference type="OrthoDB" id="432447at2759"/>
<dbReference type="InterPro" id="IPR001805">
    <property type="entry name" value="Adenokinase"/>
</dbReference>
<evidence type="ECO:0000256" key="6">
    <source>
        <dbReference type="ARBA" id="ARBA00022726"/>
    </source>
</evidence>
<organism evidence="13 14">
    <name type="scientific">Entomortierella parvispora</name>
    <dbReference type="NCBI Taxonomy" id="205924"/>
    <lineage>
        <taxon>Eukaryota</taxon>
        <taxon>Fungi</taxon>
        <taxon>Fungi incertae sedis</taxon>
        <taxon>Mucoromycota</taxon>
        <taxon>Mortierellomycotina</taxon>
        <taxon>Mortierellomycetes</taxon>
        <taxon>Mortierellales</taxon>
        <taxon>Mortierellaceae</taxon>
        <taxon>Entomortierella</taxon>
    </lineage>
</organism>
<evidence type="ECO:0000256" key="8">
    <source>
        <dbReference type="ARBA" id="ARBA00022777"/>
    </source>
</evidence>
<dbReference type="PANTHER" id="PTHR45769:SF3">
    <property type="entry name" value="ADENOSINE KINASE"/>
    <property type="match status" value="1"/>
</dbReference>
<comment type="catalytic activity">
    <reaction evidence="11">
        <text>adenosine + ATP = AMP + ADP + H(+)</text>
        <dbReference type="Rhea" id="RHEA:20824"/>
        <dbReference type="ChEBI" id="CHEBI:15378"/>
        <dbReference type="ChEBI" id="CHEBI:16335"/>
        <dbReference type="ChEBI" id="CHEBI:30616"/>
        <dbReference type="ChEBI" id="CHEBI:456215"/>
        <dbReference type="ChEBI" id="CHEBI:456216"/>
        <dbReference type="EC" id="2.7.1.20"/>
    </reaction>
</comment>
<evidence type="ECO:0000256" key="10">
    <source>
        <dbReference type="PIRSR" id="PIRSR601805-1"/>
    </source>
</evidence>
<comment type="caution">
    <text evidence="13">The sequence shown here is derived from an EMBL/GenBank/DDBJ whole genome shotgun (WGS) entry which is preliminary data.</text>
</comment>
<evidence type="ECO:0000256" key="5">
    <source>
        <dbReference type="ARBA" id="ARBA00022679"/>
    </source>
</evidence>
<accession>A0A9P3M2X4</accession>
<comment type="function">
    <text evidence="11">ATP dependent phosphorylation of adenosine and other related nucleoside analogs to monophosphate derivatives.</text>
</comment>
<dbReference type="GO" id="GO:0006166">
    <property type="term" value="P:purine ribonucleoside salvage"/>
    <property type="evidence" value="ECO:0007669"/>
    <property type="project" value="UniProtKB-KW"/>
</dbReference>
<comment type="similarity">
    <text evidence="3 11">Belongs to the carbohydrate kinase PfkB family.</text>
</comment>
<evidence type="ECO:0000313" key="13">
    <source>
        <dbReference type="EMBL" id="GJJ79210.1"/>
    </source>
</evidence>
<reference evidence="13" key="1">
    <citation type="submission" date="2021-11" db="EMBL/GenBank/DDBJ databases">
        <authorList>
            <person name="Herlambang A."/>
            <person name="Guo Y."/>
            <person name="Takashima Y."/>
            <person name="Nishizawa T."/>
        </authorList>
    </citation>
    <scope>NUCLEOTIDE SEQUENCE</scope>
    <source>
        <strain evidence="13">E1425</strain>
    </source>
</reference>
<gene>
    <name evidence="13" type="ORF">EMPS_11569</name>
</gene>
<evidence type="ECO:0000256" key="4">
    <source>
        <dbReference type="ARBA" id="ARBA00012119"/>
    </source>
</evidence>
<dbReference type="SUPFAM" id="SSF53613">
    <property type="entry name" value="Ribokinase-like"/>
    <property type="match status" value="1"/>
</dbReference>
<keyword evidence="9 11" id="KW-0067">ATP-binding</keyword>
<dbReference type="Proteomes" id="UP000827284">
    <property type="component" value="Unassembled WGS sequence"/>
</dbReference>
<name>A0A9P3M2X4_9FUNG</name>
<dbReference type="InterPro" id="IPR029056">
    <property type="entry name" value="Ribokinase-like"/>
</dbReference>
<evidence type="ECO:0000256" key="2">
    <source>
        <dbReference type="ARBA" id="ARBA00004801"/>
    </source>
</evidence>
<evidence type="ECO:0000256" key="3">
    <source>
        <dbReference type="ARBA" id="ARBA00010688"/>
    </source>
</evidence>
<keyword evidence="11" id="KW-0460">Magnesium</keyword>
<dbReference type="PANTHER" id="PTHR45769">
    <property type="entry name" value="ADENOSINE KINASE"/>
    <property type="match status" value="1"/>
</dbReference>
<keyword evidence="8 11" id="KW-0418">Kinase</keyword>
<dbReference type="GO" id="GO:0005829">
    <property type="term" value="C:cytosol"/>
    <property type="evidence" value="ECO:0007669"/>
    <property type="project" value="TreeGrafter"/>
</dbReference>
<keyword evidence="7 11" id="KW-0547">Nucleotide-binding</keyword>
<reference evidence="13" key="2">
    <citation type="journal article" date="2022" name="Microbiol. Resour. Announc.">
        <title>Whole-Genome Sequence of Entomortierella parvispora E1425, a Mucoromycotan Fungus Associated with Burkholderiaceae-Related Endosymbiotic Bacteria.</title>
        <authorList>
            <person name="Herlambang A."/>
            <person name="Guo Y."/>
            <person name="Takashima Y."/>
            <person name="Narisawa K."/>
            <person name="Ohta H."/>
            <person name="Nishizawa T."/>
        </authorList>
    </citation>
    <scope>NUCLEOTIDE SEQUENCE</scope>
    <source>
        <strain evidence="13">E1425</strain>
    </source>
</reference>
<evidence type="ECO:0000313" key="14">
    <source>
        <dbReference type="Proteomes" id="UP000827284"/>
    </source>
</evidence>
<feature type="domain" description="Carbohydrate kinase PfkB" evidence="12">
    <location>
        <begin position="18"/>
        <end position="186"/>
    </location>
</feature>
<keyword evidence="5 11" id="KW-0808">Transferase</keyword>
<dbReference type="Pfam" id="PF00294">
    <property type="entry name" value="PfkB"/>
    <property type="match status" value="1"/>
</dbReference>
<proteinExistence type="inferred from homology"/>
<keyword evidence="14" id="KW-1185">Reference proteome</keyword>
<sequence>MTSSAPALSLPPLLTASPLTEKLTVDHIREAKTWSLVKGAEIYYVESFFLNITPESVLEVTKNAAAEIKIFIPQSFTEVLGEILPYLDVVFGNEIKKPKANTQRERLVVFTQVANCTIVAKTDGTIEEYPIIAIPHTKIVNCNGAGDAFCGVFVAKLVQDADIATAVAKGHYLAHQVIQQSGPTYPRNLNQD</sequence>
<comment type="pathway">
    <text evidence="2 11">Purine metabolism; AMP biosynthesis via salvage pathway; AMP from adenosine: step 1/1.</text>
</comment>
<dbReference type="GO" id="GO:0044209">
    <property type="term" value="P:AMP salvage"/>
    <property type="evidence" value="ECO:0007669"/>
    <property type="project" value="UniProtKB-UniRule"/>
</dbReference>
<evidence type="ECO:0000256" key="9">
    <source>
        <dbReference type="ARBA" id="ARBA00022840"/>
    </source>
</evidence>
<dbReference type="EMBL" id="BQFW01000015">
    <property type="protein sequence ID" value="GJJ79210.1"/>
    <property type="molecule type" value="Genomic_DNA"/>
</dbReference>
<comment type="cofactor">
    <cofactor evidence="1 11">
        <name>Mg(2+)</name>
        <dbReference type="ChEBI" id="CHEBI:18420"/>
    </cofactor>
</comment>
<dbReference type="AlphaFoldDB" id="A0A9P3M2X4"/>
<evidence type="ECO:0000259" key="12">
    <source>
        <dbReference type="Pfam" id="PF00294"/>
    </source>
</evidence>
<evidence type="ECO:0000256" key="1">
    <source>
        <dbReference type="ARBA" id="ARBA00001946"/>
    </source>
</evidence>
<feature type="active site" description="Proton acceptor" evidence="10">
    <location>
        <position position="147"/>
    </location>
</feature>
<dbReference type="GO" id="GO:0005524">
    <property type="term" value="F:ATP binding"/>
    <property type="evidence" value="ECO:0007669"/>
    <property type="project" value="UniProtKB-UniRule"/>
</dbReference>